<keyword evidence="1" id="KW-0472">Membrane</keyword>
<dbReference type="GeneID" id="189566"/>
<name>E3CTH2_CAEEL</name>
<accession>E3CTH2</accession>
<organism evidence="2 3">
    <name type="scientific">Caenorhabditis elegans</name>
    <dbReference type="NCBI Taxonomy" id="6239"/>
    <lineage>
        <taxon>Eukaryota</taxon>
        <taxon>Metazoa</taxon>
        <taxon>Ecdysozoa</taxon>
        <taxon>Nematoda</taxon>
        <taxon>Chromadorea</taxon>
        <taxon>Rhabditida</taxon>
        <taxon>Rhabditina</taxon>
        <taxon>Rhabditomorpha</taxon>
        <taxon>Rhabditoidea</taxon>
        <taxon>Rhabditidae</taxon>
        <taxon>Peloderinae</taxon>
        <taxon>Caenorhabditis</taxon>
    </lineage>
</organism>
<dbReference type="AlphaFoldDB" id="E3CTH2"/>
<dbReference type="OrthoDB" id="5800413at2759"/>
<keyword evidence="1" id="KW-1133">Transmembrane helix</keyword>
<dbReference type="WormBase" id="Y32B12B.1a">
    <property type="protein sequence ID" value="CE45508"/>
    <property type="gene ID" value="WBGene00012521"/>
</dbReference>
<dbReference type="AGR" id="WB:WBGene00012521"/>
<dbReference type="CTD" id="189566"/>
<dbReference type="PaxDb" id="6239-Y32B12B.1a"/>
<feature type="transmembrane region" description="Helical" evidence="1">
    <location>
        <begin position="45"/>
        <end position="67"/>
    </location>
</feature>
<sequence>MPVYQSVVIEENGNRNGEKTLYITPKSKNDTPKQPKKKLGTMARVLLAGAMILISLFLLISFGNYLYELYGPEPEKKVETFDSVQREKEPKSELSRFISAKHVFSARPFGVICANTVTRKCRHFCTRCGEILLGEFKYFFPPFLKFFEALVELNTRAKYTIHAVFRFIGDSWEIFLGQR</sequence>
<evidence type="ECO:0000313" key="2">
    <source>
        <dbReference type="EMBL" id="CBX53343.1"/>
    </source>
</evidence>
<protein>
    <submittedName>
        <fullName evidence="2">CMP-N-acetylneuraminate-beta-1,4-galactoside alpha-2,3-sialyltransferase</fullName>
    </submittedName>
</protein>
<dbReference type="Proteomes" id="UP000001940">
    <property type="component" value="Chromosome V"/>
</dbReference>
<dbReference type="eggNOG" id="KOG2818">
    <property type="taxonomic scope" value="Eukaryota"/>
</dbReference>
<dbReference type="SMR" id="E3CTH2"/>
<evidence type="ECO:0000313" key="4">
    <source>
        <dbReference type="WormBase" id="Y32B12B.1a"/>
    </source>
</evidence>
<dbReference type="FunCoup" id="E3CTH2">
    <property type="interactions" value="252"/>
</dbReference>
<keyword evidence="3" id="KW-1185">Reference proteome</keyword>
<evidence type="ECO:0000313" key="3">
    <source>
        <dbReference type="Proteomes" id="UP000001940"/>
    </source>
</evidence>
<dbReference type="EMBL" id="BX284605">
    <property type="protein sequence ID" value="CBX53343.1"/>
    <property type="molecule type" value="Genomic_DNA"/>
</dbReference>
<proteinExistence type="predicted"/>
<reference evidence="2 3" key="1">
    <citation type="journal article" date="1998" name="Science">
        <title>Genome sequence of the nematode C. elegans: a platform for investigating biology.</title>
        <authorList>
            <consortium name="The C. elegans sequencing consortium"/>
            <person name="Sulson J.E."/>
            <person name="Waterston R."/>
        </authorList>
    </citation>
    <scope>NUCLEOTIDE SEQUENCE [LARGE SCALE GENOMIC DNA]</scope>
    <source>
        <strain evidence="2 3">Bristol N2</strain>
    </source>
</reference>
<dbReference type="Bgee" id="WBGene00012521">
    <property type="expression patterns" value="Expressed in adult organism and 3 other cell types or tissues"/>
</dbReference>
<dbReference type="KEGG" id="cel:CELE_Y32B12B.1"/>
<dbReference type="STRING" id="6239.Y32B12B.1a.1"/>
<evidence type="ECO:0000256" key="1">
    <source>
        <dbReference type="SAM" id="Phobius"/>
    </source>
</evidence>
<dbReference type="InParanoid" id="E3CTH2"/>
<dbReference type="RefSeq" id="NP_001256711.1">
    <property type="nucleotide sequence ID" value="NM_001269782.1"/>
</dbReference>
<gene>
    <name evidence="2" type="ORF">CELE_Y32B12B.1</name>
    <name evidence="2 4" type="ORF">Y32B12B.1</name>
</gene>
<dbReference type="ExpressionAtlas" id="E3CTH2">
    <property type="expression patterns" value="baseline"/>
</dbReference>
<keyword evidence="1" id="KW-0812">Transmembrane</keyword>
<dbReference type="HOGENOM" id="CLU_128926_0_0_1"/>